<dbReference type="InterPro" id="IPR037522">
    <property type="entry name" value="HD_GYP_dom"/>
</dbReference>
<feature type="domain" description="HD-GYP" evidence="1">
    <location>
        <begin position="464"/>
        <end position="551"/>
    </location>
</feature>
<evidence type="ECO:0000259" key="1">
    <source>
        <dbReference type="PROSITE" id="PS51832"/>
    </source>
</evidence>
<dbReference type="Gene3D" id="3.30.450.40">
    <property type="match status" value="1"/>
</dbReference>
<dbReference type="InterPro" id="IPR001279">
    <property type="entry name" value="Metallo-B-lactamas"/>
</dbReference>
<reference evidence="2 3" key="1">
    <citation type="submission" date="2017-10" db="EMBL/GenBank/DDBJ databases">
        <title>Genomics of the genus Arcobacter.</title>
        <authorList>
            <person name="Perez-Cataluna A."/>
            <person name="Figueras M.J."/>
        </authorList>
    </citation>
    <scope>NUCLEOTIDE SEQUENCE [LARGE SCALE GENOMIC DNA]</scope>
    <source>
        <strain evidence="2 3">CECT 8993</strain>
    </source>
</reference>
<dbReference type="PROSITE" id="PS51832">
    <property type="entry name" value="HD_GYP"/>
    <property type="match status" value="2"/>
</dbReference>
<dbReference type="InterPro" id="IPR029016">
    <property type="entry name" value="GAF-like_dom_sf"/>
</dbReference>
<dbReference type="InterPro" id="IPR003018">
    <property type="entry name" value="GAF"/>
</dbReference>
<protein>
    <submittedName>
        <fullName evidence="2">Phosphohydrolase</fullName>
    </submittedName>
</protein>
<proteinExistence type="predicted"/>
<name>A0A4Q0YFK2_9BACT</name>
<dbReference type="PANTHER" id="PTHR43155:SF2">
    <property type="entry name" value="CYCLIC DI-GMP PHOSPHODIESTERASE PA4108"/>
    <property type="match status" value="1"/>
</dbReference>
<dbReference type="SUPFAM" id="SSF109604">
    <property type="entry name" value="HD-domain/PDEase-like"/>
    <property type="match status" value="1"/>
</dbReference>
<dbReference type="Proteomes" id="UP000290172">
    <property type="component" value="Unassembled WGS sequence"/>
</dbReference>
<dbReference type="Pfam" id="PF13487">
    <property type="entry name" value="HD_5"/>
    <property type="match status" value="1"/>
</dbReference>
<dbReference type="InterPro" id="IPR036866">
    <property type="entry name" value="RibonucZ/Hydroxyglut_hydro"/>
</dbReference>
<dbReference type="InterPro" id="IPR003607">
    <property type="entry name" value="HD/PDEase_dom"/>
</dbReference>
<dbReference type="Pfam" id="PF01590">
    <property type="entry name" value="GAF"/>
    <property type="match status" value="1"/>
</dbReference>
<dbReference type="SMART" id="SM00471">
    <property type="entry name" value="HDc"/>
    <property type="match status" value="1"/>
</dbReference>
<keyword evidence="2" id="KW-0378">Hydrolase</keyword>
<dbReference type="Gene3D" id="1.10.3210.10">
    <property type="entry name" value="Hypothetical protein af1432"/>
    <property type="match status" value="2"/>
</dbReference>
<dbReference type="CDD" id="cd07735">
    <property type="entry name" value="class_II_PDE_MBL-fold"/>
    <property type="match status" value="1"/>
</dbReference>
<dbReference type="Gene3D" id="3.60.15.10">
    <property type="entry name" value="Ribonuclease Z/Hydroxyacylglutathione hydrolase-like"/>
    <property type="match status" value="1"/>
</dbReference>
<accession>A0A4Q0YFK2</accession>
<dbReference type="SUPFAM" id="SSF56281">
    <property type="entry name" value="Metallo-hydrolase/oxidoreductase"/>
    <property type="match status" value="1"/>
</dbReference>
<dbReference type="Pfam" id="PF23023">
    <property type="entry name" value="Anti-Pycsar_Apyc1"/>
    <property type="match status" value="1"/>
</dbReference>
<dbReference type="EMBL" id="PDKJ01000003">
    <property type="protein sequence ID" value="RXJ69322.1"/>
    <property type="molecule type" value="Genomic_DNA"/>
</dbReference>
<dbReference type="RefSeq" id="WP_128979600.1">
    <property type="nucleotide sequence ID" value="NZ_PDKJ01000003.1"/>
</dbReference>
<evidence type="ECO:0000313" key="2">
    <source>
        <dbReference type="EMBL" id="RXJ69322.1"/>
    </source>
</evidence>
<gene>
    <name evidence="2" type="ORF">CRV08_04760</name>
</gene>
<organism evidence="2 3">
    <name type="scientific">Halarcobacter ebronensis</name>
    <dbReference type="NCBI Taxonomy" id="1462615"/>
    <lineage>
        <taxon>Bacteria</taxon>
        <taxon>Pseudomonadati</taxon>
        <taxon>Campylobacterota</taxon>
        <taxon>Epsilonproteobacteria</taxon>
        <taxon>Campylobacterales</taxon>
        <taxon>Arcobacteraceae</taxon>
        <taxon>Halarcobacter</taxon>
    </lineage>
</organism>
<evidence type="ECO:0000313" key="3">
    <source>
        <dbReference type="Proteomes" id="UP000290172"/>
    </source>
</evidence>
<dbReference type="SMART" id="SM00849">
    <property type="entry name" value="Lactamase_B"/>
    <property type="match status" value="1"/>
</dbReference>
<dbReference type="SMART" id="SM00065">
    <property type="entry name" value="GAF"/>
    <property type="match status" value="1"/>
</dbReference>
<comment type="caution">
    <text evidence="2">The sequence shown here is derived from an EMBL/GenBank/DDBJ whole genome shotgun (WGS) entry which is preliminary data.</text>
</comment>
<dbReference type="AlphaFoldDB" id="A0A4Q0YFK2"/>
<dbReference type="GO" id="GO:0004115">
    <property type="term" value="F:3',5'-cyclic-AMP phosphodiesterase activity"/>
    <property type="evidence" value="ECO:0007669"/>
    <property type="project" value="InterPro"/>
</dbReference>
<sequence>MNYLKVLGSSGSKTKFSGTTSFQIFKDIVIDAGNILNGLGNNALDINHIFLTHSHADHITDLPFLIDNFFDKRNTPLTIYASIQTINSLKKHTFNNEVWPDFSKIKLLGSDEYSLIFKEINVDETIYLEPLKITPIEANHIEGSFGFIIEKDNKQNAYIISGDTYKNPKLWEYINNHKNISALIIECSFPSSLKKLAKESKHLTVKYLAEDIEKNLKRDDLQIFIYHLKSSHYDEIKQEIIDNKIFKNGGKILEDDDVIHFDLKITESNMISKDKFDKILAINLELSSELDKDKLFEMIITLTKDLTHCEGGTLYIISKDKKYLDFKVVQNTPLNINMGGTKDNITWNSLPLYLEDGSENKQMVAVVSALEKRIINISDVYNETAYNFEGTKKFDKSTGYHSQTMLVIPLINHEQDVIGVLQLINKTKTINQVIPFTMEDEKIIKAFSSQAAMALTNSLLINSLEDFLNAFVETIAHAIDAKSNHTRNHIGKVAKIATYLAQAIDSDETIYKDVKYSANEFRQIELAAWMHDIGKISMPETIIDKATKLQAMLDRIEIIKERFEVIKRDYEISYLKNEISKDEYIKKVQKLEDDKKFVENVNIGGEFMRDEDLERIKEVSKITYVKDGITIPLLNENEVANLSIRKGTLTEEEKSIMNSHAQLTLDMLSALPFPKKYNKVLDIASNHHEKLNGKGYPRGLDENVLTLEDKIMILADIFEALTASDRPYKEGKKLSEVFKILSFMVKDKEIDGELLKFFHEHEVLKKYSDEELKEFQKDKSVVNI</sequence>
<dbReference type="PANTHER" id="PTHR43155">
    <property type="entry name" value="CYCLIC DI-GMP PHOSPHODIESTERASE PA4108-RELATED"/>
    <property type="match status" value="1"/>
</dbReference>
<dbReference type="InterPro" id="IPR000396">
    <property type="entry name" value="Pdiesterase2"/>
</dbReference>
<dbReference type="CDD" id="cd00077">
    <property type="entry name" value="HDc"/>
    <property type="match status" value="1"/>
</dbReference>
<dbReference type="SUPFAM" id="SSF55781">
    <property type="entry name" value="GAF domain-like"/>
    <property type="match status" value="1"/>
</dbReference>
<dbReference type="PRINTS" id="PR00388">
    <property type="entry name" value="PDIESTERASE2"/>
</dbReference>
<feature type="domain" description="HD-GYP" evidence="1">
    <location>
        <begin position="558"/>
        <end position="774"/>
    </location>
</feature>
<dbReference type="GO" id="GO:0006198">
    <property type="term" value="P:cAMP catabolic process"/>
    <property type="evidence" value="ECO:0007669"/>
    <property type="project" value="InterPro"/>
</dbReference>